<gene>
    <name evidence="2" type="ORF">CTEN210_13176</name>
</gene>
<feature type="compositionally biased region" description="Acidic residues" evidence="1">
    <location>
        <begin position="199"/>
        <end position="209"/>
    </location>
</feature>
<comment type="caution">
    <text evidence="2">The sequence shown here is derived from an EMBL/GenBank/DDBJ whole genome shotgun (WGS) entry which is preliminary data.</text>
</comment>
<feature type="region of interest" description="Disordered" evidence="1">
    <location>
        <begin position="176"/>
        <end position="235"/>
    </location>
</feature>
<dbReference type="AlphaFoldDB" id="A0AAD3D4R6"/>
<sequence>MGKSRNKKKKSTNANAQTAGAGFLDVDPARVRFQYSKIRPYFSGCGRSVLDTLESIRRGELKPEDLPPIQVIVGPDENDGLGPWYFSLNNRRLYVLKRCREEGLLKNDKILVRVREAKSAKEAERYSLKNCAVEAKFMRESAPNSNDLGTNMKSIDDIDNDLDNVHIEEGNVIETVDSNNENEIGDMDNVETKHNGEKESDDSSVDTEEVQASRQPYKNPFSLGDDSSDSNSDSD</sequence>
<dbReference type="PANTHER" id="PTHR35378">
    <property type="entry name" value="UNNAMED PRODUCT"/>
    <property type="match status" value="1"/>
</dbReference>
<reference evidence="2 3" key="1">
    <citation type="journal article" date="2021" name="Sci. Rep.">
        <title>The genome of the diatom Chaetoceros tenuissimus carries an ancient integrated fragment of an extant virus.</title>
        <authorList>
            <person name="Hongo Y."/>
            <person name="Kimura K."/>
            <person name="Takaki Y."/>
            <person name="Yoshida Y."/>
            <person name="Baba S."/>
            <person name="Kobayashi G."/>
            <person name="Nagasaki K."/>
            <person name="Hano T."/>
            <person name="Tomaru Y."/>
        </authorList>
    </citation>
    <scope>NUCLEOTIDE SEQUENCE [LARGE SCALE GENOMIC DNA]</scope>
    <source>
        <strain evidence="2 3">NIES-3715</strain>
    </source>
</reference>
<dbReference type="EMBL" id="BLLK01000055">
    <property type="protein sequence ID" value="GFH56700.1"/>
    <property type="molecule type" value="Genomic_DNA"/>
</dbReference>
<evidence type="ECO:0000313" key="3">
    <source>
        <dbReference type="Proteomes" id="UP001054902"/>
    </source>
</evidence>
<dbReference type="Proteomes" id="UP001054902">
    <property type="component" value="Unassembled WGS sequence"/>
</dbReference>
<feature type="compositionally biased region" description="Acidic residues" evidence="1">
    <location>
        <begin position="226"/>
        <end position="235"/>
    </location>
</feature>
<evidence type="ECO:0000313" key="2">
    <source>
        <dbReference type="EMBL" id="GFH56700.1"/>
    </source>
</evidence>
<evidence type="ECO:0000256" key="1">
    <source>
        <dbReference type="SAM" id="MobiDB-lite"/>
    </source>
</evidence>
<organism evidence="2 3">
    <name type="scientific">Chaetoceros tenuissimus</name>
    <dbReference type="NCBI Taxonomy" id="426638"/>
    <lineage>
        <taxon>Eukaryota</taxon>
        <taxon>Sar</taxon>
        <taxon>Stramenopiles</taxon>
        <taxon>Ochrophyta</taxon>
        <taxon>Bacillariophyta</taxon>
        <taxon>Coscinodiscophyceae</taxon>
        <taxon>Chaetocerotophycidae</taxon>
        <taxon>Chaetocerotales</taxon>
        <taxon>Chaetocerotaceae</taxon>
        <taxon>Chaetoceros</taxon>
    </lineage>
</organism>
<dbReference type="PANTHER" id="PTHR35378:SF1">
    <property type="entry name" value="C2H2-TYPE DOMAIN-CONTAINING PROTEIN"/>
    <property type="match status" value="1"/>
</dbReference>
<keyword evidence="3" id="KW-1185">Reference proteome</keyword>
<proteinExistence type="predicted"/>
<name>A0AAD3D4R6_9STRA</name>
<protein>
    <submittedName>
        <fullName evidence="2">Uncharacterized protein</fullName>
    </submittedName>
</protein>
<accession>A0AAD3D4R6</accession>